<keyword evidence="5" id="KW-0133">Cell shape</keyword>
<dbReference type="EMBL" id="CP036402">
    <property type="protein sequence ID" value="QBI18661.1"/>
    <property type="molecule type" value="Genomic_DNA"/>
</dbReference>
<comment type="similarity">
    <text evidence="2">Belongs to the MreD family.</text>
</comment>
<sequence length="168" mass="16726">MIVRGVLLGLVLLTVLLLQTVVAPAMTIGGIAPDFVALTVLVLAVVEGPGSGLRYGFVGGLAVDLLAATDTIVGASALVFLLGGYAAGLTRPYIAGNPFAGAVLVAGIGTAVLVAMRVLLGFVLGVQSATPLTVLVDAALTGVYGAVLSPIAWFVLRRLLGLVSTSSG</sequence>
<dbReference type="RefSeq" id="WP_131153659.1">
    <property type="nucleotide sequence ID" value="NZ_CP036402.1"/>
</dbReference>
<comment type="subcellular location">
    <subcellularLocation>
        <location evidence="1">Cell membrane</location>
        <topology evidence="1">Multi-pass membrane protein</topology>
    </subcellularLocation>
</comment>
<keyword evidence="3" id="KW-1003">Cell membrane</keyword>
<evidence type="ECO:0000256" key="7">
    <source>
        <dbReference type="ARBA" id="ARBA00023136"/>
    </source>
</evidence>
<evidence type="ECO:0000256" key="8">
    <source>
        <dbReference type="SAM" id="Phobius"/>
    </source>
</evidence>
<dbReference type="GO" id="GO:0008360">
    <property type="term" value="P:regulation of cell shape"/>
    <property type="evidence" value="ECO:0007669"/>
    <property type="project" value="UniProtKB-KW"/>
</dbReference>
<feature type="transmembrane region" description="Helical" evidence="8">
    <location>
        <begin position="65"/>
        <end position="87"/>
    </location>
</feature>
<keyword evidence="6 8" id="KW-1133">Transmembrane helix</keyword>
<feature type="transmembrane region" description="Helical" evidence="8">
    <location>
        <begin position="132"/>
        <end position="156"/>
    </location>
</feature>
<keyword evidence="7 8" id="KW-0472">Membrane</keyword>
<dbReference type="Pfam" id="PF04093">
    <property type="entry name" value="MreD"/>
    <property type="match status" value="1"/>
</dbReference>
<evidence type="ECO:0000313" key="9">
    <source>
        <dbReference type="EMBL" id="QBI18661.1"/>
    </source>
</evidence>
<organism evidence="9 10">
    <name type="scientific">Egibacter rhizosphaerae</name>
    <dbReference type="NCBI Taxonomy" id="1670831"/>
    <lineage>
        <taxon>Bacteria</taxon>
        <taxon>Bacillati</taxon>
        <taxon>Actinomycetota</taxon>
        <taxon>Nitriliruptoria</taxon>
        <taxon>Egibacterales</taxon>
        <taxon>Egibacteraceae</taxon>
        <taxon>Egibacter</taxon>
    </lineage>
</organism>
<keyword evidence="10" id="KW-1185">Reference proteome</keyword>
<accession>A0A411YBQ9</accession>
<dbReference type="GO" id="GO:0005886">
    <property type="term" value="C:plasma membrane"/>
    <property type="evidence" value="ECO:0007669"/>
    <property type="project" value="UniProtKB-SubCell"/>
</dbReference>
<dbReference type="OrthoDB" id="5244894at2"/>
<keyword evidence="4 8" id="KW-0812">Transmembrane</keyword>
<name>A0A411YBQ9_9ACTN</name>
<dbReference type="AlphaFoldDB" id="A0A411YBQ9"/>
<dbReference type="NCBIfam" id="TIGR03426">
    <property type="entry name" value="shape_MreD"/>
    <property type="match status" value="1"/>
</dbReference>
<feature type="transmembrane region" description="Helical" evidence="8">
    <location>
        <begin position="99"/>
        <end position="120"/>
    </location>
</feature>
<evidence type="ECO:0000256" key="3">
    <source>
        <dbReference type="ARBA" id="ARBA00022475"/>
    </source>
</evidence>
<protein>
    <submittedName>
        <fullName evidence="9">Rod shape-determining protein MreD</fullName>
    </submittedName>
</protein>
<reference evidence="9 10" key="1">
    <citation type="submission" date="2019-01" db="EMBL/GenBank/DDBJ databases">
        <title>Egibacter rhizosphaerae EGI 80759T.</title>
        <authorList>
            <person name="Chen D.-D."/>
            <person name="Tian Y."/>
            <person name="Jiao J.-Y."/>
            <person name="Zhang X.-T."/>
            <person name="Zhang Y.-G."/>
            <person name="Zhang Y."/>
            <person name="Xiao M."/>
            <person name="Shu W.-S."/>
            <person name="Li W.-J."/>
        </authorList>
    </citation>
    <scope>NUCLEOTIDE SEQUENCE [LARGE SCALE GENOMIC DNA]</scope>
    <source>
        <strain evidence="9 10">EGI 80759</strain>
    </source>
</reference>
<proteinExistence type="inferred from homology"/>
<dbReference type="InterPro" id="IPR007227">
    <property type="entry name" value="Cell_shape_determining_MreD"/>
</dbReference>
<evidence type="ECO:0000313" key="10">
    <source>
        <dbReference type="Proteomes" id="UP000291469"/>
    </source>
</evidence>
<dbReference type="KEGG" id="erz:ER308_03200"/>
<evidence type="ECO:0000256" key="1">
    <source>
        <dbReference type="ARBA" id="ARBA00004651"/>
    </source>
</evidence>
<evidence type="ECO:0000256" key="5">
    <source>
        <dbReference type="ARBA" id="ARBA00022960"/>
    </source>
</evidence>
<gene>
    <name evidence="9" type="primary">mreD</name>
    <name evidence="9" type="ORF">ER308_03200</name>
</gene>
<evidence type="ECO:0000256" key="6">
    <source>
        <dbReference type="ARBA" id="ARBA00022989"/>
    </source>
</evidence>
<evidence type="ECO:0000256" key="2">
    <source>
        <dbReference type="ARBA" id="ARBA00007776"/>
    </source>
</evidence>
<dbReference type="Proteomes" id="UP000291469">
    <property type="component" value="Chromosome"/>
</dbReference>
<evidence type="ECO:0000256" key="4">
    <source>
        <dbReference type="ARBA" id="ARBA00022692"/>
    </source>
</evidence>